<dbReference type="RefSeq" id="WP_125007190.1">
    <property type="nucleotide sequence ID" value="NZ_RQXT01000122.1"/>
</dbReference>
<keyword evidence="2" id="KW-1185">Reference proteome</keyword>
<accession>A0A3P3EKN1</accession>
<proteinExistence type="predicted"/>
<protein>
    <submittedName>
        <fullName evidence="1">Uncharacterized protein</fullName>
    </submittedName>
</protein>
<gene>
    <name evidence="1" type="ORF">EH240_36595</name>
</gene>
<evidence type="ECO:0000313" key="1">
    <source>
        <dbReference type="EMBL" id="RRH86910.1"/>
    </source>
</evidence>
<name>A0A3P3EKN1_9HYPH</name>
<dbReference type="EMBL" id="RQXT01000122">
    <property type="protein sequence ID" value="RRH86910.1"/>
    <property type="molecule type" value="Genomic_DNA"/>
</dbReference>
<organism evidence="1 2">
    <name type="scientific">Mesorhizobium tamadayense</name>
    <dbReference type="NCBI Taxonomy" id="425306"/>
    <lineage>
        <taxon>Bacteria</taxon>
        <taxon>Pseudomonadati</taxon>
        <taxon>Pseudomonadota</taxon>
        <taxon>Alphaproteobacteria</taxon>
        <taxon>Hyphomicrobiales</taxon>
        <taxon>Phyllobacteriaceae</taxon>
        <taxon>Mesorhizobium</taxon>
    </lineage>
</organism>
<sequence>MNPNNDTEPVRNAIALGAWENEGGAPGRDSMDHQYGRRIETDRSWTVYHVFTGVPAQADGQIMTGLSRSAATDGMVSLNRRERRHRDQGSLMARVQLARCSVEECRR</sequence>
<dbReference type="AlphaFoldDB" id="A0A3P3EKN1"/>
<comment type="caution">
    <text evidence="1">The sequence shown here is derived from an EMBL/GenBank/DDBJ whole genome shotgun (WGS) entry which is preliminary data.</text>
</comment>
<evidence type="ECO:0000313" key="2">
    <source>
        <dbReference type="Proteomes" id="UP000273786"/>
    </source>
</evidence>
<dbReference type="Proteomes" id="UP000273786">
    <property type="component" value="Unassembled WGS sequence"/>
</dbReference>
<dbReference type="OrthoDB" id="8096922at2"/>
<reference evidence="1 2" key="1">
    <citation type="submission" date="2018-11" db="EMBL/GenBank/DDBJ databases">
        <title>the genome of Mesorhizobium tamadayense DSM 28320.</title>
        <authorList>
            <person name="Gao J."/>
        </authorList>
    </citation>
    <scope>NUCLEOTIDE SEQUENCE [LARGE SCALE GENOMIC DNA]</scope>
    <source>
        <strain evidence="1 2">DSM 28320</strain>
    </source>
</reference>